<feature type="domain" description="HD-GYP" evidence="1">
    <location>
        <begin position="12"/>
        <end position="213"/>
    </location>
</feature>
<dbReference type="PANTHER" id="PTHR45228:SF8">
    <property type="entry name" value="TWO-COMPONENT RESPONSE REGULATOR-RELATED"/>
    <property type="match status" value="1"/>
</dbReference>
<dbReference type="STRING" id="1830138.SAMN05443507_11932"/>
<dbReference type="EMBL" id="FRAF01000019">
    <property type="protein sequence ID" value="SHK66591.1"/>
    <property type="molecule type" value="Genomic_DNA"/>
</dbReference>
<dbReference type="CDD" id="cd00077">
    <property type="entry name" value="HDc"/>
    <property type="match status" value="1"/>
</dbReference>
<evidence type="ECO:0000313" key="3">
    <source>
        <dbReference type="Proteomes" id="UP000184016"/>
    </source>
</evidence>
<dbReference type="Gene3D" id="1.10.3210.10">
    <property type="entry name" value="Hypothetical protein af1432"/>
    <property type="match status" value="1"/>
</dbReference>
<evidence type="ECO:0000259" key="1">
    <source>
        <dbReference type="PROSITE" id="PS51832"/>
    </source>
</evidence>
<name>A0A1M6UBQ5_9BACL</name>
<gene>
    <name evidence="2" type="ORF">SAMN05443507_11932</name>
</gene>
<sequence length="213" mass="24418">MNTLLSSHSTDVYAIYEAFFHHLADMAEYRLDATGHVHRVADNAKKLAQYMGLDTQTTERLYLASLLHDVGKVAIPRELLLKPDPLSLEERICMQQHTIVGEQLIEEWSLSLIHHLPEPLLFQYAKQIARSHHENMDGSGYPDGLVGEAIPLHARIVKVADVLDALQSKRTYKEAWLWTDTLEELKRLSGVNLDARVVGWVIRYPEQFQRRKA</sequence>
<protein>
    <submittedName>
        <fullName evidence="2">Putative two-component system response regulator/two-component system, response regulator RpfG</fullName>
    </submittedName>
</protein>
<dbReference type="RefSeq" id="WP_072874650.1">
    <property type="nucleotide sequence ID" value="NZ_FRAF01000019.1"/>
</dbReference>
<dbReference type="Pfam" id="PF13487">
    <property type="entry name" value="HD_5"/>
    <property type="match status" value="1"/>
</dbReference>
<dbReference type="InterPro" id="IPR003607">
    <property type="entry name" value="HD/PDEase_dom"/>
</dbReference>
<dbReference type="PANTHER" id="PTHR45228">
    <property type="entry name" value="CYCLIC DI-GMP PHOSPHODIESTERASE TM_0186-RELATED"/>
    <property type="match status" value="1"/>
</dbReference>
<evidence type="ECO:0000313" key="2">
    <source>
        <dbReference type="EMBL" id="SHK66591.1"/>
    </source>
</evidence>
<organism evidence="2 3">
    <name type="scientific">Alicyclobacillus tolerans</name>
    <dbReference type="NCBI Taxonomy" id="90970"/>
    <lineage>
        <taxon>Bacteria</taxon>
        <taxon>Bacillati</taxon>
        <taxon>Bacillota</taxon>
        <taxon>Bacilli</taxon>
        <taxon>Bacillales</taxon>
        <taxon>Alicyclobacillaceae</taxon>
        <taxon>Alicyclobacillus</taxon>
    </lineage>
</organism>
<dbReference type="SUPFAM" id="SSF109604">
    <property type="entry name" value="HD-domain/PDEase-like"/>
    <property type="match status" value="1"/>
</dbReference>
<dbReference type="InterPro" id="IPR037522">
    <property type="entry name" value="HD_GYP_dom"/>
</dbReference>
<dbReference type="Proteomes" id="UP000184016">
    <property type="component" value="Unassembled WGS sequence"/>
</dbReference>
<keyword evidence="3" id="KW-1185">Reference proteome</keyword>
<dbReference type="AlphaFoldDB" id="A0A1M6UBQ5"/>
<dbReference type="PROSITE" id="PS51832">
    <property type="entry name" value="HD_GYP"/>
    <property type="match status" value="1"/>
</dbReference>
<dbReference type="OrthoDB" id="9759601at2"/>
<reference evidence="3" key="1">
    <citation type="submission" date="2016-11" db="EMBL/GenBank/DDBJ databases">
        <authorList>
            <person name="Varghese N."/>
            <person name="Submissions S."/>
        </authorList>
    </citation>
    <scope>NUCLEOTIDE SEQUENCE [LARGE SCALE GENOMIC DNA]</scope>
    <source>
        <strain evidence="3">USBA-503</strain>
    </source>
</reference>
<proteinExistence type="predicted"/>
<accession>A0A1M6UBQ5</accession>
<dbReference type="SMART" id="SM00471">
    <property type="entry name" value="HDc"/>
    <property type="match status" value="1"/>
</dbReference>
<dbReference type="InterPro" id="IPR052020">
    <property type="entry name" value="Cyclic_di-GMP/3'3'-cGAMP_PDE"/>
</dbReference>